<keyword evidence="6" id="KW-0862">Zinc</keyword>
<dbReference type="Proteomes" id="UP000630149">
    <property type="component" value="Unassembled WGS sequence"/>
</dbReference>
<dbReference type="InterPro" id="IPR001365">
    <property type="entry name" value="A_deaminase_dom"/>
</dbReference>
<accession>A0A917JW43</accession>
<dbReference type="GO" id="GO:0006154">
    <property type="term" value="P:adenosine catabolic process"/>
    <property type="evidence" value="ECO:0007669"/>
    <property type="project" value="TreeGrafter"/>
</dbReference>
<evidence type="ECO:0000256" key="7">
    <source>
        <dbReference type="SAM" id="SignalP"/>
    </source>
</evidence>
<evidence type="ECO:0000256" key="3">
    <source>
        <dbReference type="ARBA" id="ARBA00012784"/>
    </source>
</evidence>
<keyword evidence="7" id="KW-0732">Signal</keyword>
<feature type="signal peptide" evidence="7">
    <location>
        <begin position="1"/>
        <end position="22"/>
    </location>
</feature>
<evidence type="ECO:0000256" key="5">
    <source>
        <dbReference type="ARBA" id="ARBA00022801"/>
    </source>
</evidence>
<reference evidence="9" key="1">
    <citation type="journal article" date="2014" name="Int. J. Syst. Evol. Microbiol.">
        <title>Complete genome sequence of Corynebacterium casei LMG S-19264T (=DSM 44701T), isolated from a smear-ripened cheese.</title>
        <authorList>
            <consortium name="US DOE Joint Genome Institute (JGI-PGF)"/>
            <person name="Walter F."/>
            <person name="Albersmeier A."/>
            <person name="Kalinowski J."/>
            <person name="Ruckert C."/>
        </authorList>
    </citation>
    <scope>NUCLEOTIDE SEQUENCE</scope>
    <source>
        <strain evidence="9">JCM 13919</strain>
    </source>
</reference>
<evidence type="ECO:0000256" key="2">
    <source>
        <dbReference type="ARBA" id="ARBA00006676"/>
    </source>
</evidence>
<dbReference type="PANTHER" id="PTHR11409">
    <property type="entry name" value="ADENOSINE DEAMINASE"/>
    <property type="match status" value="1"/>
</dbReference>
<dbReference type="Gene3D" id="3.20.20.140">
    <property type="entry name" value="Metal-dependent hydrolases"/>
    <property type="match status" value="1"/>
</dbReference>
<sequence length="493" mass="56388">MFMNLIKYFVCSALLLPSLLRADVHQHFDAIKSDPNALYAFFKSMPKGGELHYHLAGGAYPETMITLAGQNQYCLNKKDFSVKKTETACYETSMDKVMNQTELYDRTLRAWSMKDFIPTPNKSGHDHFFETFPKFLSIVSDFRPQLLAEVMERAAEQNELYLEIMILPDNASSAEFGQVAAKHDSFNEKRKALLADKAFQSNIKLIVSETHRILREARKELDCDNDTTKPACNLVVKFQYYTLREQSLDNLFAQALCGFEAASQSNDLVGINLVQAEDGIISLRDYRKQMAIFQYLHEHYPKIHIALHAGELAPELVKPEDLRFHIHDAIFIGQAERIGHGVDIAYEHNAEELVKTMAKKPVPVEINLTSNKKILNIYGKYHPLNYYLRHQVPVVLSTDDEGVLRTDLTREYVEAAIHHGLDYSTLKTITRNALTYSFLPGQSLWENPRTGLAVQACQNLDSLTCKSLIANSEKARLQWNLEKKLVEFEKRFK</sequence>
<dbReference type="Pfam" id="PF00962">
    <property type="entry name" value="A_deaminase"/>
    <property type="match status" value="1"/>
</dbReference>
<protein>
    <recommendedName>
        <fullName evidence="3">adenosine deaminase</fullName>
        <ecNumber evidence="3">3.5.4.4</ecNumber>
    </recommendedName>
</protein>
<feature type="chain" id="PRO_5037363743" description="adenosine deaminase" evidence="7">
    <location>
        <begin position="23"/>
        <end position="493"/>
    </location>
</feature>
<dbReference type="EC" id="3.5.4.4" evidence="3"/>
<keyword evidence="10" id="KW-1185">Reference proteome</keyword>
<dbReference type="AlphaFoldDB" id="A0A917JW43"/>
<evidence type="ECO:0000256" key="6">
    <source>
        <dbReference type="ARBA" id="ARBA00022833"/>
    </source>
</evidence>
<name>A0A917JW43_9GAMM</name>
<proteinExistence type="inferred from homology"/>
<evidence type="ECO:0000259" key="8">
    <source>
        <dbReference type="Pfam" id="PF00962"/>
    </source>
</evidence>
<dbReference type="GO" id="GO:0043103">
    <property type="term" value="P:hypoxanthine salvage"/>
    <property type="evidence" value="ECO:0007669"/>
    <property type="project" value="TreeGrafter"/>
</dbReference>
<evidence type="ECO:0000313" key="9">
    <source>
        <dbReference type="EMBL" id="GGI89841.1"/>
    </source>
</evidence>
<gene>
    <name evidence="9" type="ORF">GCM10007966_18190</name>
</gene>
<dbReference type="InterPro" id="IPR006330">
    <property type="entry name" value="Ado/ade_deaminase"/>
</dbReference>
<evidence type="ECO:0000256" key="4">
    <source>
        <dbReference type="ARBA" id="ARBA00022723"/>
    </source>
</evidence>
<keyword evidence="5" id="KW-0378">Hydrolase</keyword>
<dbReference type="SUPFAM" id="SSF51556">
    <property type="entry name" value="Metallo-dependent hydrolases"/>
    <property type="match status" value="1"/>
</dbReference>
<dbReference type="GO" id="GO:0046103">
    <property type="term" value="P:inosine biosynthetic process"/>
    <property type="evidence" value="ECO:0007669"/>
    <property type="project" value="TreeGrafter"/>
</dbReference>
<evidence type="ECO:0000313" key="10">
    <source>
        <dbReference type="Proteomes" id="UP000630149"/>
    </source>
</evidence>
<keyword evidence="4" id="KW-0479">Metal-binding</keyword>
<dbReference type="PANTHER" id="PTHR11409:SF43">
    <property type="entry name" value="ADENOSINE DEAMINASE"/>
    <property type="match status" value="1"/>
</dbReference>
<dbReference type="InterPro" id="IPR032466">
    <property type="entry name" value="Metal_Hydrolase"/>
</dbReference>
<dbReference type="GO" id="GO:0046872">
    <property type="term" value="F:metal ion binding"/>
    <property type="evidence" value="ECO:0007669"/>
    <property type="project" value="UniProtKB-KW"/>
</dbReference>
<comment type="similarity">
    <text evidence="2">Belongs to the metallo-dependent hydrolases superfamily. Adenosine and AMP deaminases family.</text>
</comment>
<comment type="cofactor">
    <cofactor evidence="1">
        <name>Zn(2+)</name>
        <dbReference type="ChEBI" id="CHEBI:29105"/>
    </cofactor>
</comment>
<organism evidence="9 10">
    <name type="scientific">Legionella impletisoli</name>
    <dbReference type="NCBI Taxonomy" id="343510"/>
    <lineage>
        <taxon>Bacteria</taxon>
        <taxon>Pseudomonadati</taxon>
        <taxon>Pseudomonadota</taxon>
        <taxon>Gammaproteobacteria</taxon>
        <taxon>Legionellales</taxon>
        <taxon>Legionellaceae</taxon>
        <taxon>Legionella</taxon>
    </lineage>
</organism>
<dbReference type="GO" id="GO:0005829">
    <property type="term" value="C:cytosol"/>
    <property type="evidence" value="ECO:0007669"/>
    <property type="project" value="TreeGrafter"/>
</dbReference>
<feature type="domain" description="Adenosine deaminase" evidence="8">
    <location>
        <begin position="145"/>
        <end position="441"/>
    </location>
</feature>
<comment type="caution">
    <text evidence="9">The sequence shown here is derived from an EMBL/GenBank/DDBJ whole genome shotgun (WGS) entry which is preliminary data.</text>
</comment>
<dbReference type="GO" id="GO:0004000">
    <property type="term" value="F:adenosine deaminase activity"/>
    <property type="evidence" value="ECO:0007669"/>
    <property type="project" value="TreeGrafter"/>
</dbReference>
<reference evidence="9" key="2">
    <citation type="submission" date="2020-09" db="EMBL/GenBank/DDBJ databases">
        <authorList>
            <person name="Sun Q."/>
            <person name="Ohkuma M."/>
        </authorList>
    </citation>
    <scope>NUCLEOTIDE SEQUENCE</scope>
    <source>
        <strain evidence="9">JCM 13919</strain>
    </source>
</reference>
<dbReference type="EMBL" id="BMOB01000008">
    <property type="protein sequence ID" value="GGI89841.1"/>
    <property type="molecule type" value="Genomic_DNA"/>
</dbReference>
<evidence type="ECO:0000256" key="1">
    <source>
        <dbReference type="ARBA" id="ARBA00001947"/>
    </source>
</evidence>